<feature type="domain" description="Carboxymuconolactone decarboxylase-like" evidence="1">
    <location>
        <begin position="80"/>
        <end position="153"/>
    </location>
</feature>
<dbReference type="InterPro" id="IPR003779">
    <property type="entry name" value="CMD-like"/>
</dbReference>
<protein>
    <submittedName>
        <fullName evidence="2">Carboxymuconolactone decarboxylase family protein</fullName>
    </submittedName>
</protein>
<dbReference type="RefSeq" id="WP_252594902.1">
    <property type="nucleotide sequence ID" value="NZ_CP099489.1"/>
</dbReference>
<dbReference type="Gene3D" id="1.20.1290.10">
    <property type="entry name" value="AhpD-like"/>
    <property type="match status" value="1"/>
</dbReference>
<dbReference type="PANTHER" id="PTHR34846">
    <property type="entry name" value="4-CARBOXYMUCONOLACTONE DECARBOXYLASE FAMILY PROTEIN (AFU_ORTHOLOGUE AFUA_6G11590)"/>
    <property type="match status" value="1"/>
</dbReference>
<dbReference type="InterPro" id="IPR029032">
    <property type="entry name" value="AhpD-like"/>
</dbReference>
<accession>A0ABY4YXD6</accession>
<evidence type="ECO:0000313" key="2">
    <source>
        <dbReference type="EMBL" id="USQ81427.1"/>
    </source>
</evidence>
<name>A0ABY4YXD6_9MICO</name>
<organism evidence="2 3">
    <name type="scientific">Ornithinimicrobium faecis</name>
    <dbReference type="NCBI Taxonomy" id="2934158"/>
    <lineage>
        <taxon>Bacteria</taxon>
        <taxon>Bacillati</taxon>
        <taxon>Actinomycetota</taxon>
        <taxon>Actinomycetes</taxon>
        <taxon>Micrococcales</taxon>
        <taxon>Ornithinimicrobiaceae</taxon>
        <taxon>Ornithinimicrobium</taxon>
    </lineage>
</organism>
<evidence type="ECO:0000313" key="3">
    <source>
        <dbReference type="Proteomes" id="UP001056455"/>
    </source>
</evidence>
<gene>
    <name evidence="2" type="ORF">NF556_07190</name>
</gene>
<dbReference type="Proteomes" id="UP001056455">
    <property type="component" value="Chromosome"/>
</dbReference>
<keyword evidence="3" id="KW-1185">Reference proteome</keyword>
<reference evidence="2" key="1">
    <citation type="submission" date="2022-06" db="EMBL/GenBank/DDBJ databases">
        <title>Ornithinimicrobium HY1793.</title>
        <authorList>
            <person name="Huang Y."/>
        </authorList>
    </citation>
    <scope>NUCLEOTIDE SEQUENCE</scope>
    <source>
        <strain evidence="2">HY1793</strain>
    </source>
</reference>
<proteinExistence type="predicted"/>
<dbReference type="PANTHER" id="PTHR34846:SF10">
    <property type="entry name" value="CYTOPLASMIC PROTEIN"/>
    <property type="match status" value="1"/>
</dbReference>
<dbReference type="SUPFAM" id="SSF69118">
    <property type="entry name" value="AhpD-like"/>
    <property type="match status" value="1"/>
</dbReference>
<sequence length="224" mass="24455">MSQPRPLRRLKVMTIQTNETDSIPAGGAMEHPTRIPPARITGLKGAVIRRLIVKKLGKVPASVGVYWHNPKVLFASSGFGGKLQKWDACDESLKSFAHMAVASLVGCTWCLDFNYFEIRNKGLDVDKARQIPRWREADIFTAVERDVLDYAEAMSQTPLTVSDELVDRLHAELGPAAVVELTSVIAFANMTTRGNVALGIESDGFAAACGLQPLPERPALPSRS</sequence>
<evidence type="ECO:0000259" key="1">
    <source>
        <dbReference type="Pfam" id="PF02627"/>
    </source>
</evidence>
<dbReference type="Pfam" id="PF02627">
    <property type="entry name" value="CMD"/>
    <property type="match status" value="1"/>
</dbReference>
<dbReference type="EMBL" id="CP099489">
    <property type="protein sequence ID" value="USQ81427.1"/>
    <property type="molecule type" value="Genomic_DNA"/>
</dbReference>